<dbReference type="Proteomes" id="UP000234585">
    <property type="component" value="Unassembled WGS sequence"/>
</dbReference>
<keyword evidence="2" id="KW-0342">GTP-binding</keyword>
<evidence type="ECO:0000313" key="4">
    <source>
        <dbReference type="Proteomes" id="UP000234585"/>
    </source>
</evidence>
<keyword evidence="1" id="KW-0547">Nucleotide-binding</keyword>
<gene>
    <name evidence="3" type="ORF">BDW47DRAFT_120124</name>
</gene>
<dbReference type="Gene3D" id="3.40.50.300">
    <property type="entry name" value="P-loop containing nucleotide triphosphate hydrolases"/>
    <property type="match status" value="1"/>
</dbReference>
<evidence type="ECO:0000256" key="2">
    <source>
        <dbReference type="ARBA" id="ARBA00023134"/>
    </source>
</evidence>
<evidence type="ECO:0000256" key="1">
    <source>
        <dbReference type="ARBA" id="ARBA00022741"/>
    </source>
</evidence>
<dbReference type="RefSeq" id="XP_024668786.1">
    <property type="nucleotide sequence ID" value="XM_024815448.1"/>
</dbReference>
<name>A0A2I2F2A6_ASPCN</name>
<proteinExistence type="predicted"/>
<dbReference type="Pfam" id="PF00025">
    <property type="entry name" value="Arf"/>
    <property type="match status" value="1"/>
</dbReference>
<dbReference type="InterPro" id="IPR027417">
    <property type="entry name" value="P-loop_NTPase"/>
</dbReference>
<evidence type="ECO:0000313" key="3">
    <source>
        <dbReference type="EMBL" id="PLB34774.1"/>
    </source>
</evidence>
<reference evidence="3 4" key="1">
    <citation type="submission" date="2017-12" db="EMBL/GenBank/DDBJ databases">
        <authorList>
            <consortium name="DOE Joint Genome Institute"/>
            <person name="Haridas S."/>
            <person name="Kjaerbolling I."/>
            <person name="Vesth T.C."/>
            <person name="Frisvad J.C."/>
            <person name="Nybo J.L."/>
            <person name="Theobald S."/>
            <person name="Kuo A."/>
            <person name="Bowyer P."/>
            <person name="Matsuda Y."/>
            <person name="Mondo S."/>
            <person name="Lyhne E.K."/>
            <person name="Kogle M.E."/>
            <person name="Clum A."/>
            <person name="Lipzen A."/>
            <person name="Salamov A."/>
            <person name="Ngan C.Y."/>
            <person name="Daum C."/>
            <person name="Chiniquy J."/>
            <person name="Barry K."/>
            <person name="LaButti K."/>
            <person name="Simmons B.A."/>
            <person name="Magnuson J.K."/>
            <person name="Mortensen U.H."/>
            <person name="Larsen T.O."/>
            <person name="Grigoriev I.V."/>
            <person name="Baker S.E."/>
            <person name="Andersen M.R."/>
            <person name="Nordberg H.P."/>
            <person name="Cantor M.N."/>
            <person name="Hua S.X."/>
        </authorList>
    </citation>
    <scope>NUCLEOTIDE SEQUENCE [LARGE SCALE GENOMIC DNA]</scope>
    <source>
        <strain evidence="3 4">CBS 102.13</strain>
    </source>
</reference>
<dbReference type="SUPFAM" id="SSF52540">
    <property type="entry name" value="P-loop containing nucleoside triphosphate hydrolases"/>
    <property type="match status" value="1"/>
</dbReference>
<keyword evidence="4" id="KW-1185">Reference proteome</keyword>
<dbReference type="GeneID" id="36522608"/>
<dbReference type="InterPro" id="IPR006689">
    <property type="entry name" value="Small_GTPase_ARF/SAR"/>
</dbReference>
<accession>A0A2I2F2A6</accession>
<organism evidence="3 4">
    <name type="scientific">Aspergillus candidus</name>
    <dbReference type="NCBI Taxonomy" id="41067"/>
    <lineage>
        <taxon>Eukaryota</taxon>
        <taxon>Fungi</taxon>
        <taxon>Dikarya</taxon>
        <taxon>Ascomycota</taxon>
        <taxon>Pezizomycotina</taxon>
        <taxon>Eurotiomycetes</taxon>
        <taxon>Eurotiomycetidae</taxon>
        <taxon>Eurotiales</taxon>
        <taxon>Aspergillaceae</taxon>
        <taxon>Aspergillus</taxon>
        <taxon>Aspergillus subgen. Circumdati</taxon>
    </lineage>
</organism>
<protein>
    <submittedName>
        <fullName evidence="3">Uncharacterized protein</fullName>
    </submittedName>
</protein>
<dbReference type="OrthoDB" id="427186at2759"/>
<dbReference type="AlphaFoldDB" id="A0A2I2F2A6"/>
<dbReference type="EMBL" id="KZ559173">
    <property type="protein sequence ID" value="PLB34774.1"/>
    <property type="molecule type" value="Genomic_DNA"/>
</dbReference>
<dbReference type="STRING" id="41067.A0A2I2F2A6"/>
<dbReference type="GO" id="GO:0005525">
    <property type="term" value="F:GTP binding"/>
    <property type="evidence" value="ECO:0007669"/>
    <property type="project" value="UniProtKB-KW"/>
</dbReference>
<sequence>MFGSEVDTFEMETFEYPQKCSWTVWNVTLGSNIIKPQLRQYFRDTDVVIYVHDCDPRLDSSYDRTPYLHLWVDLMLERRCQFLYIVPNKQDLLSPDQARDFAINLPKLYEKELARYDLGIQWRIIDQKISARTGEGVQKILNEIYHEHSRREHPTSIGSPSPRLTISSPCIEGRIRRGSSIDPPDAAAFWASLMSADIPSWDHHVHLKAAYIIVVEYMKLRKSTFAMADTFLAHLRILRLIQPQKFPSKEHRTVTIFWLVQLQVAIIDYSLHNDLDRYPCWHDFYDIIFHQSALQDPRLWESYYTDGNLFCGNRAWNDWVSPSRQPLPALAPPLDQPASLPLVHGGSSRLPRFAFALMQYICESSADETDIIARALSTLQTTTVRMRAMGAGLPPYSKTHACFWIHMVRACLLSLDPLEFGQTINASQLTFNDFDGLFQLQSTSWADYYSQANWNALASRLEFLAPDKKPLPHVINVAGCAHLQKFLGKELENNDGEQISQSLEDVLSAVLTECGKVEIDTPSCCAGSVDCDWGISTIGSKTTNWDA</sequence>
<dbReference type="GO" id="GO:0003924">
    <property type="term" value="F:GTPase activity"/>
    <property type="evidence" value="ECO:0007669"/>
    <property type="project" value="InterPro"/>
</dbReference>